<dbReference type="Proteomes" id="UP000189796">
    <property type="component" value="Chromosome I"/>
</dbReference>
<name>A0A1M5KM38_9BRAD</name>
<evidence type="ECO:0000313" key="1">
    <source>
        <dbReference type="EMBL" id="SHG53559.1"/>
    </source>
</evidence>
<reference evidence="1 2" key="1">
    <citation type="submission" date="2016-11" db="EMBL/GenBank/DDBJ databases">
        <authorList>
            <person name="Jaros S."/>
            <person name="Januszkiewicz K."/>
            <person name="Wedrychowicz H."/>
        </authorList>
    </citation>
    <scope>NUCLEOTIDE SEQUENCE [LARGE SCALE GENOMIC DNA]</scope>
    <source>
        <strain evidence="1 2">GAS138</strain>
    </source>
</reference>
<evidence type="ECO:0000313" key="2">
    <source>
        <dbReference type="Proteomes" id="UP000189796"/>
    </source>
</evidence>
<dbReference type="EMBL" id="LT670817">
    <property type="protein sequence ID" value="SHG53559.1"/>
    <property type="molecule type" value="Genomic_DNA"/>
</dbReference>
<dbReference type="AlphaFoldDB" id="A0A1M5KM38"/>
<sequence length="181" mass="20142">MMRDEVPRRPVRLPVGALGFARQAGVGHDVDQPDRLGTPRVRVPKAFQSRMLPNGGSTTECTPRYNRPNPFVIRSPLKVSIENTQVQWPRSAEETYFDLRFDNPVVDLKIRECADPLDSPVLLNFPATAAEGIMRVPISYFADMRFAAVQRSSAATDARLSVRDVDDGCKASLSQKSDPRS</sequence>
<gene>
    <name evidence="1" type="ORF">SAMN05443248_1877</name>
</gene>
<protein>
    <submittedName>
        <fullName evidence="1">Uncharacterized protein</fullName>
    </submittedName>
</protein>
<proteinExistence type="predicted"/>
<organism evidence="1 2">
    <name type="scientific">Bradyrhizobium erythrophlei</name>
    <dbReference type="NCBI Taxonomy" id="1437360"/>
    <lineage>
        <taxon>Bacteria</taxon>
        <taxon>Pseudomonadati</taxon>
        <taxon>Pseudomonadota</taxon>
        <taxon>Alphaproteobacteria</taxon>
        <taxon>Hyphomicrobiales</taxon>
        <taxon>Nitrobacteraceae</taxon>
        <taxon>Bradyrhizobium</taxon>
    </lineage>
</organism>
<accession>A0A1M5KM38</accession>